<proteinExistence type="predicted"/>
<accession>A0A9X8RIG4</accession>
<dbReference type="Proteomes" id="UP000189137">
    <property type="component" value="Unassembled WGS sequence"/>
</dbReference>
<name>A0A9X8RIG4_CLODI</name>
<reference evidence="1 2" key="1">
    <citation type="submission" date="2017-02" db="EMBL/GenBank/DDBJ databases">
        <authorList>
            <consortium name="Pathogen Informatics"/>
        </authorList>
    </citation>
    <scope>NUCLEOTIDE SEQUENCE [LARGE SCALE GENOMIC DNA]</scope>
    <source>
        <strain evidence="1 2">VRECD0157</strain>
    </source>
</reference>
<comment type="caution">
    <text evidence="1">The sequence shown here is derived from an EMBL/GenBank/DDBJ whole genome shotgun (WGS) entry which is preliminary data.</text>
</comment>
<evidence type="ECO:0000313" key="1">
    <source>
        <dbReference type="EMBL" id="SJS23686.1"/>
    </source>
</evidence>
<evidence type="ECO:0000313" key="2">
    <source>
        <dbReference type="Proteomes" id="UP000189137"/>
    </source>
</evidence>
<dbReference type="EMBL" id="FUPS01000004">
    <property type="protein sequence ID" value="SJS23686.1"/>
    <property type="molecule type" value="Genomic_DNA"/>
</dbReference>
<sequence length="141" mass="16569">MKEILEKLEQKISQEQMSGVLDSHVKTFLLQGNNLDSEENVQVYFLQLQNLLENSKKKIDPSIYLLKTLKIYLVLMEDLISSKFSLNWMKSAMMQSGKFLILKTSEYPKIENEYSLLDILEDEVHEKYFLSKEKVEKILSN</sequence>
<gene>
    <name evidence="1" type="ORF">SAMEA3375112_01658</name>
</gene>
<protein>
    <submittedName>
        <fullName evidence="1">Uncharacterized protein</fullName>
    </submittedName>
</protein>
<organism evidence="1 2">
    <name type="scientific">Clostridioides difficile</name>
    <name type="common">Peptoclostridium difficile</name>
    <dbReference type="NCBI Taxonomy" id="1496"/>
    <lineage>
        <taxon>Bacteria</taxon>
        <taxon>Bacillati</taxon>
        <taxon>Bacillota</taxon>
        <taxon>Clostridia</taxon>
        <taxon>Peptostreptococcales</taxon>
        <taxon>Peptostreptococcaceae</taxon>
        <taxon>Clostridioides</taxon>
    </lineage>
</organism>
<dbReference type="AlphaFoldDB" id="A0A9X8RIG4"/>